<evidence type="ECO:0000259" key="6">
    <source>
        <dbReference type="PROSITE" id="PS51352"/>
    </source>
</evidence>
<dbReference type="PANTHER" id="PTHR42852:SF6">
    <property type="entry name" value="THIOL:DISULFIDE INTERCHANGE PROTEIN DSBE"/>
    <property type="match status" value="1"/>
</dbReference>
<sequence>MKRLILWLPLAIFALFLTIVAFGLGRAPEATIQSQLIGKSVPDFTLPPALPGREGLASADLRQGKARVVNIFASWCVPCIAESPFLLEMKARGVPIDAIAIRDRPEDIARFLSRHGDPYERIGADRDSAVQLALGSAGVPETFVIDGQGIVRYQHVGGIGRDQMEALIRAWKDAQ</sequence>
<keyword evidence="8" id="KW-1185">Reference proteome</keyword>
<name>A0A7T2GKN6_9SPHN</name>
<proteinExistence type="inferred from homology"/>
<dbReference type="RefSeq" id="WP_200972291.1">
    <property type="nucleotide sequence ID" value="NZ_CP065592.1"/>
</dbReference>
<dbReference type="InterPro" id="IPR013740">
    <property type="entry name" value="Redoxin"/>
</dbReference>
<dbReference type="SUPFAM" id="SSF52833">
    <property type="entry name" value="Thioredoxin-like"/>
    <property type="match status" value="1"/>
</dbReference>
<keyword evidence="5" id="KW-0676">Redox-active center</keyword>
<dbReference type="AlphaFoldDB" id="A0A7T2GKN6"/>
<evidence type="ECO:0000256" key="4">
    <source>
        <dbReference type="ARBA" id="ARBA00023157"/>
    </source>
</evidence>
<dbReference type="InterPro" id="IPR013766">
    <property type="entry name" value="Thioredoxin_domain"/>
</dbReference>
<reference evidence="7 8" key="1">
    <citation type="submission" date="2020-11" db="EMBL/GenBank/DDBJ databases">
        <title>Genome seq and assembly of Sphingosinicella sp.</title>
        <authorList>
            <person name="Chhetri G."/>
        </authorList>
    </citation>
    <scope>NUCLEOTIDE SEQUENCE [LARGE SCALE GENOMIC DNA]</scope>
    <source>
        <strain evidence="7 8">UDD2</strain>
    </source>
</reference>
<evidence type="ECO:0000256" key="3">
    <source>
        <dbReference type="ARBA" id="ARBA00022748"/>
    </source>
</evidence>
<dbReference type="GO" id="GO:0030288">
    <property type="term" value="C:outer membrane-bounded periplasmic space"/>
    <property type="evidence" value="ECO:0007669"/>
    <property type="project" value="InterPro"/>
</dbReference>
<gene>
    <name evidence="7" type="ORF">IC614_03185</name>
</gene>
<evidence type="ECO:0000256" key="5">
    <source>
        <dbReference type="ARBA" id="ARBA00023284"/>
    </source>
</evidence>
<dbReference type="KEGG" id="sflv:IC614_03185"/>
<comment type="subcellular location">
    <subcellularLocation>
        <location evidence="1">Cell envelope</location>
    </subcellularLocation>
</comment>
<dbReference type="PROSITE" id="PS51352">
    <property type="entry name" value="THIOREDOXIN_2"/>
    <property type="match status" value="1"/>
</dbReference>
<accession>A0A7T2GKN6</accession>
<protein>
    <submittedName>
        <fullName evidence="7">DsbE family thiol:disulfide interchange protein</fullName>
    </submittedName>
</protein>
<dbReference type="CDD" id="cd03010">
    <property type="entry name" value="TlpA_like_DsbE"/>
    <property type="match status" value="1"/>
</dbReference>
<dbReference type="EMBL" id="CP065592">
    <property type="protein sequence ID" value="QPQ55619.1"/>
    <property type="molecule type" value="Genomic_DNA"/>
</dbReference>
<dbReference type="GO" id="GO:0015036">
    <property type="term" value="F:disulfide oxidoreductase activity"/>
    <property type="evidence" value="ECO:0007669"/>
    <property type="project" value="InterPro"/>
</dbReference>
<dbReference type="GO" id="GO:0017004">
    <property type="term" value="P:cytochrome complex assembly"/>
    <property type="evidence" value="ECO:0007669"/>
    <property type="project" value="UniProtKB-KW"/>
</dbReference>
<dbReference type="Proteomes" id="UP000594873">
    <property type="component" value="Chromosome"/>
</dbReference>
<keyword evidence="3" id="KW-0201">Cytochrome c-type biogenesis</keyword>
<evidence type="ECO:0000256" key="1">
    <source>
        <dbReference type="ARBA" id="ARBA00004196"/>
    </source>
</evidence>
<dbReference type="PANTHER" id="PTHR42852">
    <property type="entry name" value="THIOL:DISULFIDE INTERCHANGE PROTEIN DSBE"/>
    <property type="match status" value="1"/>
</dbReference>
<keyword evidence="4" id="KW-1015">Disulfide bond</keyword>
<comment type="similarity">
    <text evidence="2">Belongs to the thioredoxin family. DsbE subfamily.</text>
</comment>
<evidence type="ECO:0000313" key="7">
    <source>
        <dbReference type="EMBL" id="QPQ55619.1"/>
    </source>
</evidence>
<evidence type="ECO:0000256" key="2">
    <source>
        <dbReference type="ARBA" id="ARBA00007758"/>
    </source>
</evidence>
<dbReference type="InterPro" id="IPR050553">
    <property type="entry name" value="Thioredoxin_ResA/DsbE_sf"/>
</dbReference>
<dbReference type="InterPro" id="IPR004799">
    <property type="entry name" value="Periplasmic_diS_OxRdtase_DsbE"/>
</dbReference>
<dbReference type="Pfam" id="PF08534">
    <property type="entry name" value="Redoxin"/>
    <property type="match status" value="1"/>
</dbReference>
<dbReference type="InterPro" id="IPR036249">
    <property type="entry name" value="Thioredoxin-like_sf"/>
</dbReference>
<organism evidence="7 8">
    <name type="scientific">Allosphingosinicella flava</name>
    <dbReference type="NCBI Taxonomy" id="2771430"/>
    <lineage>
        <taxon>Bacteria</taxon>
        <taxon>Pseudomonadati</taxon>
        <taxon>Pseudomonadota</taxon>
        <taxon>Alphaproteobacteria</taxon>
        <taxon>Sphingomonadales</taxon>
        <taxon>Sphingomonadaceae</taxon>
        <taxon>Allosphingosinicella</taxon>
    </lineage>
</organism>
<feature type="domain" description="Thioredoxin" evidence="6">
    <location>
        <begin position="35"/>
        <end position="173"/>
    </location>
</feature>
<dbReference type="Gene3D" id="3.40.30.10">
    <property type="entry name" value="Glutaredoxin"/>
    <property type="match status" value="1"/>
</dbReference>
<evidence type="ECO:0000313" key="8">
    <source>
        <dbReference type="Proteomes" id="UP000594873"/>
    </source>
</evidence>